<dbReference type="Proteomes" id="UP000054047">
    <property type="component" value="Unassembled WGS sequence"/>
</dbReference>
<sequence length="80" mass="9362">MFALNHHGLYKLRYDYEPVRHCTPAEPDCDSMYYWCDTKAWRCRSKQDFPPLTGVSTGVSLSNQKPHDVNLTQQRTDLAR</sequence>
<dbReference type="OrthoDB" id="6132182at2759"/>
<name>A0A0C2FQQ2_9BILA</name>
<feature type="region of interest" description="Disordered" evidence="1">
    <location>
        <begin position="57"/>
        <end position="80"/>
    </location>
</feature>
<evidence type="ECO:0000256" key="1">
    <source>
        <dbReference type="SAM" id="MobiDB-lite"/>
    </source>
</evidence>
<organism evidence="2 3">
    <name type="scientific">Ancylostoma duodenale</name>
    <dbReference type="NCBI Taxonomy" id="51022"/>
    <lineage>
        <taxon>Eukaryota</taxon>
        <taxon>Metazoa</taxon>
        <taxon>Ecdysozoa</taxon>
        <taxon>Nematoda</taxon>
        <taxon>Chromadorea</taxon>
        <taxon>Rhabditida</taxon>
        <taxon>Rhabditina</taxon>
        <taxon>Rhabditomorpha</taxon>
        <taxon>Strongyloidea</taxon>
        <taxon>Ancylostomatidae</taxon>
        <taxon>Ancylostomatinae</taxon>
        <taxon>Ancylostoma</taxon>
    </lineage>
</organism>
<protein>
    <submittedName>
        <fullName evidence="2">Uncharacterized protein</fullName>
    </submittedName>
</protein>
<proteinExistence type="predicted"/>
<accession>A0A0C2FQQ2</accession>
<dbReference type="AlphaFoldDB" id="A0A0C2FQQ2"/>
<keyword evidence="3" id="KW-1185">Reference proteome</keyword>
<gene>
    <name evidence="2" type="ORF">ANCDUO_20927</name>
</gene>
<evidence type="ECO:0000313" key="2">
    <source>
        <dbReference type="EMBL" id="KIH48999.1"/>
    </source>
</evidence>
<reference evidence="2 3" key="1">
    <citation type="submission" date="2013-12" db="EMBL/GenBank/DDBJ databases">
        <title>Draft genome of the parsitic nematode Ancylostoma duodenale.</title>
        <authorList>
            <person name="Mitreva M."/>
        </authorList>
    </citation>
    <scope>NUCLEOTIDE SEQUENCE [LARGE SCALE GENOMIC DNA]</scope>
    <source>
        <strain evidence="2 3">Zhejiang</strain>
    </source>
</reference>
<evidence type="ECO:0000313" key="3">
    <source>
        <dbReference type="Proteomes" id="UP000054047"/>
    </source>
</evidence>
<dbReference type="EMBL" id="KN755618">
    <property type="protein sequence ID" value="KIH48999.1"/>
    <property type="molecule type" value="Genomic_DNA"/>
</dbReference>